<dbReference type="InterPro" id="IPR019775">
    <property type="entry name" value="WD40_repeat_CS"/>
</dbReference>
<dbReference type="PROSITE" id="PS00678">
    <property type="entry name" value="WD_REPEATS_1"/>
    <property type="match status" value="1"/>
</dbReference>
<evidence type="ECO:0000256" key="3">
    <source>
        <dbReference type="PROSITE-ProRule" id="PRU00221"/>
    </source>
</evidence>
<gene>
    <name evidence="6" type="ORF">B9G98_02020</name>
</gene>
<evidence type="ECO:0000256" key="1">
    <source>
        <dbReference type="ARBA" id="ARBA00022574"/>
    </source>
</evidence>
<organism evidence="6 7">
    <name type="scientific">Wickerhamiella sorbophila</name>
    <dbReference type="NCBI Taxonomy" id="45607"/>
    <lineage>
        <taxon>Eukaryota</taxon>
        <taxon>Fungi</taxon>
        <taxon>Dikarya</taxon>
        <taxon>Ascomycota</taxon>
        <taxon>Saccharomycotina</taxon>
        <taxon>Dipodascomycetes</taxon>
        <taxon>Dipodascales</taxon>
        <taxon>Trichomonascaceae</taxon>
        <taxon>Wickerhamiella</taxon>
    </lineage>
</organism>
<dbReference type="InterPro" id="IPR011047">
    <property type="entry name" value="Quinoprotein_ADH-like_sf"/>
</dbReference>
<keyword evidence="1 3" id="KW-0853">WD repeat</keyword>
<dbReference type="PROSITE" id="PS50082">
    <property type="entry name" value="WD_REPEATS_2"/>
    <property type="match status" value="1"/>
</dbReference>
<dbReference type="PROSITE" id="PS50294">
    <property type="entry name" value="WD_REPEATS_REGION"/>
    <property type="match status" value="1"/>
</dbReference>
<evidence type="ECO:0000259" key="5">
    <source>
        <dbReference type="Pfam" id="PF25171"/>
    </source>
</evidence>
<dbReference type="OrthoDB" id="10250769at2759"/>
<feature type="domain" description="WDR36/Utp21 N-terminal" evidence="5">
    <location>
        <begin position="49"/>
        <end position="316"/>
    </location>
</feature>
<dbReference type="Pfam" id="PF25171">
    <property type="entry name" value="Beta-prop_WDR36-Utp21_1st"/>
    <property type="match status" value="1"/>
</dbReference>
<accession>A0A2T0FHD9</accession>
<feature type="repeat" description="WD" evidence="3">
    <location>
        <begin position="572"/>
        <end position="613"/>
    </location>
</feature>
<evidence type="ECO:0000256" key="2">
    <source>
        <dbReference type="ARBA" id="ARBA00022737"/>
    </source>
</evidence>
<dbReference type="PANTHER" id="PTHR22840:SF12">
    <property type="entry name" value="WD REPEAT-CONTAINING PROTEIN 36"/>
    <property type="match status" value="1"/>
</dbReference>
<reference evidence="6 7" key="1">
    <citation type="submission" date="2017-04" db="EMBL/GenBank/DDBJ databases">
        <title>Genome sequencing of [Candida] sorbophila.</title>
        <authorList>
            <person name="Ahn J.O."/>
        </authorList>
    </citation>
    <scope>NUCLEOTIDE SEQUENCE [LARGE SCALE GENOMIC DNA]</scope>
    <source>
        <strain evidence="6 7">DS02</strain>
    </source>
</reference>
<dbReference type="InterPro" id="IPR007319">
    <property type="entry name" value="WDR36/Utp21_C"/>
</dbReference>
<dbReference type="InterPro" id="IPR001680">
    <property type="entry name" value="WD40_rpt"/>
</dbReference>
<dbReference type="GO" id="GO:0006364">
    <property type="term" value="P:rRNA processing"/>
    <property type="evidence" value="ECO:0007669"/>
    <property type="project" value="InterPro"/>
</dbReference>
<feature type="domain" description="WDR36/Utp21 C-terminal" evidence="4">
    <location>
        <begin position="704"/>
        <end position="892"/>
    </location>
</feature>
<protein>
    <submittedName>
        <fullName evidence="6">U3 small nucleolar RNA-associated protein 21</fullName>
    </submittedName>
</protein>
<dbReference type="GO" id="GO:0034388">
    <property type="term" value="C:Pwp2p-containing subcomplex of 90S preribosome"/>
    <property type="evidence" value="ECO:0007669"/>
    <property type="project" value="TreeGrafter"/>
</dbReference>
<dbReference type="InterPro" id="IPR015943">
    <property type="entry name" value="WD40/YVTN_repeat-like_dom_sf"/>
</dbReference>
<sequence>MIKRQKLDSPEPTGRVRQVSKVFSPFRTLGIVTNSVPFSVTSLGQSFVVTTVVGRSFQVYDASSLHLLFVSQPQTESPIQCVHSHSHHTFAAWGSTLGLYKRARLVTKLDVPNSEVILKIHVFGDFVCLATASEIYIYKWDLKEDMQLYTTLKMPAALGKVVDLVHMPTYLNKIVVATESAVSLFNVKTGKLLYTFEDVPEGIAFVEPAPVALDVLAVVTRAGTISMFNLRTTKTVLTLRIGEPVTSLSFRTDNPSMMGIGSTNGDLFFYDLTLRRRVHSVRGLHSEPVSKLQFLAGQPIVISTAGDNSLVEMVFDPSLANSNSAISTPPRILRRRGGHSKNPTVLSFTDEESHFILSAGLDQDLWSFSLRKDSQSHLFSQRATSKKLKTMSKMGQELDKFPQIIDLAFQAAKQREWDNILTAHKGESFARSWNGKRGIVGAHHLATLDKSFAKSVGISPCGNFAFVGSAKGSVAVYNIQSGLIRKRLLKAHSQEVTGVFCDATNSVIITSSLDGTVKFHDFHAERQLACLDLDAGVTALRYHANSGLVAAVVDSMAIIVIDIRTQKVVRQLWGHGNRITTLDFTPDGRWIISAALDKTIRTWDIPTGGCIDAVRVSSPAVALRVSPTMEWLATAHVNGVGIQLWAMRSQFHTISTRHISESDVKDIVMPNSAGEGGVSIIDGALDGEEDEIDIDLEHYDPPAQISSKLETYSHQPQVKFTTLVHLDAIRQRNKPVEAPKAPEKTSFFLGVPKEVEEEQMQEVELSGPTNGVHESDFTRMLRTGELEALVEHLAKLGPAATDLELRSLDTRAPYDEFVAFMDAMTGELEHRRNFELVQAWVNMLLRIHGDIFAAPSPELEASFEKWRVVQSSEVARIQDNTRFCSGVMAYLRNL</sequence>
<dbReference type="InterPro" id="IPR059157">
    <property type="entry name" value="WDR36-Utp21_N"/>
</dbReference>
<dbReference type="GeneID" id="36515768"/>
<dbReference type="SUPFAM" id="SSF50998">
    <property type="entry name" value="Quinoprotein alcohol dehydrogenase-like"/>
    <property type="match status" value="1"/>
</dbReference>
<name>A0A2T0FHD9_9ASCO</name>
<dbReference type="STRING" id="45607.A0A2T0FHD9"/>
<dbReference type="Pfam" id="PF04192">
    <property type="entry name" value="Utp21"/>
    <property type="match status" value="1"/>
</dbReference>
<comment type="caution">
    <text evidence="6">The sequence shown here is derived from an EMBL/GenBank/DDBJ whole genome shotgun (WGS) entry which is preliminary data.</text>
</comment>
<evidence type="ECO:0000313" key="6">
    <source>
        <dbReference type="EMBL" id="PRT54400.1"/>
    </source>
</evidence>
<dbReference type="RefSeq" id="XP_024664345.1">
    <property type="nucleotide sequence ID" value="XM_024808577.1"/>
</dbReference>
<dbReference type="PANTHER" id="PTHR22840">
    <property type="entry name" value="WD REPEAT-CONTAINING PROTEIN 36"/>
    <property type="match status" value="1"/>
</dbReference>
<evidence type="ECO:0000259" key="4">
    <source>
        <dbReference type="Pfam" id="PF04192"/>
    </source>
</evidence>
<dbReference type="AlphaFoldDB" id="A0A2T0FHD9"/>
<evidence type="ECO:0000313" key="7">
    <source>
        <dbReference type="Proteomes" id="UP000238350"/>
    </source>
</evidence>
<dbReference type="SMART" id="SM00320">
    <property type="entry name" value="WD40"/>
    <property type="match status" value="8"/>
</dbReference>
<dbReference type="Gene3D" id="2.130.10.10">
    <property type="entry name" value="YVTN repeat-like/Quinoprotein amine dehydrogenase"/>
    <property type="match status" value="2"/>
</dbReference>
<dbReference type="Pfam" id="PF25168">
    <property type="entry name" value="Beta-prop_WDR36-Utp21_2nd"/>
    <property type="match status" value="1"/>
</dbReference>
<dbReference type="Proteomes" id="UP000238350">
    <property type="component" value="Unassembled WGS sequence"/>
</dbReference>
<dbReference type="EMBL" id="NDIQ01000021">
    <property type="protein sequence ID" value="PRT54400.1"/>
    <property type="molecule type" value="Genomic_DNA"/>
</dbReference>
<dbReference type="GO" id="GO:0032040">
    <property type="term" value="C:small-subunit processome"/>
    <property type="evidence" value="ECO:0007669"/>
    <property type="project" value="InterPro"/>
</dbReference>
<proteinExistence type="predicted"/>
<keyword evidence="2" id="KW-0677">Repeat</keyword>
<keyword evidence="7" id="KW-1185">Reference proteome</keyword>